<dbReference type="EMBL" id="JAAQOM010000002">
    <property type="protein sequence ID" value="NIA52991.1"/>
    <property type="molecule type" value="Genomic_DNA"/>
</dbReference>
<feature type="transmembrane region" description="Helical" evidence="8">
    <location>
        <begin position="280"/>
        <end position="297"/>
    </location>
</feature>
<keyword evidence="5 8" id="KW-1133">Transmembrane helix</keyword>
<feature type="transmembrane region" description="Helical" evidence="8">
    <location>
        <begin position="332"/>
        <end position="356"/>
    </location>
</feature>
<feature type="transmembrane region" description="Helical" evidence="8">
    <location>
        <begin position="73"/>
        <end position="92"/>
    </location>
</feature>
<dbReference type="InterPro" id="IPR050820">
    <property type="entry name" value="MFS_Sugar_Transporter"/>
</dbReference>
<dbReference type="RefSeq" id="WP_166857063.1">
    <property type="nucleotide sequence ID" value="NZ_JAAQOM010000002.1"/>
</dbReference>
<sequence>MNTLVKGTLVGGLAGLLFGFDTAVIAGTTQGLTQAFQLDPGGLGMTVSSALWGTLLGALFAGRPGDRFGARNCLRAIAALYVVSALGCLFAPTLAVLIAARVLGGIAIGASSVLAPIYLAEIAPARRRGMLVGAFQFNIVLGILVAYLSNYLVGLAALGPDEWRWKFGVAGLPSLLLFGLLFVIPNSPRWLAAKGRAGEAEQVLRDIGAADVAGELASYARGHMAAGSTLSWRRYRKPMLLAFAIAAFNQLSGINAILYYANDIFAAAGFGKMSADLQSVMIGATNLAFTLLALTVIDRVGRKTLLMVGSVGMVVALAATAWIQWSGTHRDMLLWALILFIAAFAFSQGAVIWVYIAEIFPTEVRARGQSLGASTHWLMDAIVAGVFPTMAAHSTGLPFVLFALAMLAQLFVVSRYFVETKGTRLEDIDIGAEAAGTAG</sequence>
<dbReference type="PANTHER" id="PTHR48023">
    <property type="entry name" value="D-XYLOSE-PROTON SYMPORTER-LIKE 2"/>
    <property type="match status" value="1"/>
</dbReference>
<comment type="subcellular location">
    <subcellularLocation>
        <location evidence="1">Membrane</location>
        <topology evidence="1">Multi-pass membrane protein</topology>
    </subcellularLocation>
</comment>
<dbReference type="PRINTS" id="PR00171">
    <property type="entry name" value="SUGRTRNSPORT"/>
</dbReference>
<dbReference type="SUPFAM" id="SSF103473">
    <property type="entry name" value="MFS general substrate transporter"/>
    <property type="match status" value="1"/>
</dbReference>
<feature type="domain" description="Major facilitator superfamily (MFS) profile" evidence="9">
    <location>
        <begin position="7"/>
        <end position="421"/>
    </location>
</feature>
<dbReference type="Gene3D" id="1.20.1250.20">
    <property type="entry name" value="MFS general substrate transporter like domains"/>
    <property type="match status" value="2"/>
</dbReference>
<keyword evidence="11" id="KW-1185">Reference proteome</keyword>
<comment type="caution">
    <text evidence="10">The sequence shown here is derived from an EMBL/GenBank/DDBJ whole genome shotgun (WGS) entry which is preliminary data.</text>
</comment>
<dbReference type="PROSITE" id="PS00216">
    <property type="entry name" value="SUGAR_TRANSPORT_1"/>
    <property type="match status" value="1"/>
</dbReference>
<evidence type="ECO:0000259" key="9">
    <source>
        <dbReference type="PROSITE" id="PS50850"/>
    </source>
</evidence>
<organism evidence="10 11">
    <name type="scientific">Telluria antibiotica</name>
    <dbReference type="NCBI Taxonomy" id="2717319"/>
    <lineage>
        <taxon>Bacteria</taxon>
        <taxon>Pseudomonadati</taxon>
        <taxon>Pseudomonadota</taxon>
        <taxon>Betaproteobacteria</taxon>
        <taxon>Burkholderiales</taxon>
        <taxon>Oxalobacteraceae</taxon>
        <taxon>Telluria group</taxon>
        <taxon>Telluria</taxon>
    </lineage>
</organism>
<feature type="transmembrane region" description="Helical" evidence="8">
    <location>
        <begin position="42"/>
        <end position="61"/>
    </location>
</feature>
<evidence type="ECO:0000313" key="11">
    <source>
        <dbReference type="Proteomes" id="UP000716322"/>
    </source>
</evidence>
<feature type="transmembrane region" description="Helical" evidence="8">
    <location>
        <begin position="377"/>
        <end position="393"/>
    </location>
</feature>
<reference evidence="10 11" key="1">
    <citation type="submission" date="2020-03" db="EMBL/GenBank/DDBJ databases">
        <title>Genome sequence of strain Massilia sp. TW-1.</title>
        <authorList>
            <person name="Chaudhary D.K."/>
        </authorList>
    </citation>
    <scope>NUCLEOTIDE SEQUENCE [LARGE SCALE GENOMIC DNA]</scope>
    <source>
        <strain evidence="10 11">TW-1</strain>
    </source>
</reference>
<feature type="transmembrane region" description="Helical" evidence="8">
    <location>
        <begin position="98"/>
        <end position="119"/>
    </location>
</feature>
<comment type="similarity">
    <text evidence="2 7">Belongs to the major facilitator superfamily. Sugar transporter (TC 2.A.1.1) family.</text>
</comment>
<keyword evidence="4 8" id="KW-0812">Transmembrane</keyword>
<feature type="transmembrane region" description="Helical" evidence="8">
    <location>
        <begin position="399"/>
        <end position="418"/>
    </location>
</feature>
<feature type="transmembrane region" description="Helical" evidence="8">
    <location>
        <begin position="240"/>
        <end position="260"/>
    </location>
</feature>
<evidence type="ECO:0000256" key="2">
    <source>
        <dbReference type="ARBA" id="ARBA00010992"/>
    </source>
</evidence>
<dbReference type="InterPro" id="IPR005828">
    <property type="entry name" value="MFS_sugar_transport-like"/>
</dbReference>
<dbReference type="NCBIfam" id="TIGR00879">
    <property type="entry name" value="SP"/>
    <property type="match status" value="1"/>
</dbReference>
<keyword evidence="3 7" id="KW-0813">Transport</keyword>
<dbReference type="InterPro" id="IPR003663">
    <property type="entry name" value="Sugar/inositol_transpt"/>
</dbReference>
<dbReference type="PROSITE" id="PS50850">
    <property type="entry name" value="MFS"/>
    <property type="match status" value="1"/>
</dbReference>
<dbReference type="InterPro" id="IPR005829">
    <property type="entry name" value="Sugar_transporter_CS"/>
</dbReference>
<dbReference type="PROSITE" id="PS00217">
    <property type="entry name" value="SUGAR_TRANSPORT_2"/>
    <property type="match status" value="1"/>
</dbReference>
<evidence type="ECO:0000256" key="5">
    <source>
        <dbReference type="ARBA" id="ARBA00022989"/>
    </source>
</evidence>
<evidence type="ECO:0000256" key="1">
    <source>
        <dbReference type="ARBA" id="ARBA00004141"/>
    </source>
</evidence>
<dbReference type="Proteomes" id="UP000716322">
    <property type="component" value="Unassembled WGS sequence"/>
</dbReference>
<evidence type="ECO:0000256" key="8">
    <source>
        <dbReference type="SAM" id="Phobius"/>
    </source>
</evidence>
<feature type="transmembrane region" description="Helical" evidence="8">
    <location>
        <begin position="165"/>
        <end position="184"/>
    </location>
</feature>
<feature type="transmembrane region" description="Helical" evidence="8">
    <location>
        <begin position="131"/>
        <end position="153"/>
    </location>
</feature>
<evidence type="ECO:0000256" key="3">
    <source>
        <dbReference type="ARBA" id="ARBA00022448"/>
    </source>
</evidence>
<accession>A0ABX0P7U2</accession>
<dbReference type="PANTHER" id="PTHR48023:SF4">
    <property type="entry name" value="D-XYLOSE-PROTON SYMPORTER-LIKE 2"/>
    <property type="match status" value="1"/>
</dbReference>
<evidence type="ECO:0000313" key="10">
    <source>
        <dbReference type="EMBL" id="NIA52991.1"/>
    </source>
</evidence>
<gene>
    <name evidence="10" type="ORF">HAV22_04900</name>
</gene>
<feature type="transmembrane region" description="Helical" evidence="8">
    <location>
        <begin position="304"/>
        <end position="326"/>
    </location>
</feature>
<protein>
    <submittedName>
        <fullName evidence="10">Sugar porter family MFS transporter</fullName>
    </submittedName>
</protein>
<evidence type="ECO:0000256" key="4">
    <source>
        <dbReference type="ARBA" id="ARBA00022692"/>
    </source>
</evidence>
<evidence type="ECO:0000256" key="6">
    <source>
        <dbReference type="ARBA" id="ARBA00023136"/>
    </source>
</evidence>
<keyword evidence="6 8" id="KW-0472">Membrane</keyword>
<dbReference type="InterPro" id="IPR036259">
    <property type="entry name" value="MFS_trans_sf"/>
</dbReference>
<dbReference type="InterPro" id="IPR020846">
    <property type="entry name" value="MFS_dom"/>
</dbReference>
<dbReference type="Pfam" id="PF00083">
    <property type="entry name" value="Sugar_tr"/>
    <property type="match status" value="1"/>
</dbReference>
<name>A0ABX0P7U2_9BURK</name>
<evidence type="ECO:0000256" key="7">
    <source>
        <dbReference type="RuleBase" id="RU003346"/>
    </source>
</evidence>
<proteinExistence type="inferred from homology"/>